<reference evidence="1 2" key="1">
    <citation type="submission" date="2016-10" db="EMBL/GenBank/DDBJ databases">
        <authorList>
            <person name="de Groot N.N."/>
        </authorList>
    </citation>
    <scope>NUCLEOTIDE SEQUENCE [LARGE SCALE GENOMIC DNA]</scope>
    <source>
        <strain evidence="1 2">CGMCC 1.5058</strain>
    </source>
</reference>
<evidence type="ECO:0000313" key="1">
    <source>
        <dbReference type="EMBL" id="SDI03854.1"/>
    </source>
</evidence>
<organism evidence="1 2">
    <name type="scientific">Proteiniclasticum ruminis</name>
    <dbReference type="NCBI Taxonomy" id="398199"/>
    <lineage>
        <taxon>Bacteria</taxon>
        <taxon>Bacillati</taxon>
        <taxon>Bacillota</taxon>
        <taxon>Clostridia</taxon>
        <taxon>Eubacteriales</taxon>
        <taxon>Clostridiaceae</taxon>
        <taxon>Proteiniclasticum</taxon>
    </lineage>
</organism>
<dbReference type="SUPFAM" id="SSF53474">
    <property type="entry name" value="alpha/beta-Hydrolases"/>
    <property type="match status" value="1"/>
</dbReference>
<dbReference type="Proteomes" id="UP000183255">
    <property type="component" value="Unassembled WGS sequence"/>
</dbReference>
<dbReference type="Pfam" id="PF00756">
    <property type="entry name" value="Esterase"/>
    <property type="match status" value="1"/>
</dbReference>
<dbReference type="PANTHER" id="PTHR48098">
    <property type="entry name" value="ENTEROCHELIN ESTERASE-RELATED"/>
    <property type="match status" value="1"/>
</dbReference>
<accession>A0A1G8HB06</accession>
<dbReference type="AlphaFoldDB" id="A0A1G8HB06"/>
<dbReference type="InterPro" id="IPR029058">
    <property type="entry name" value="AB_hydrolase_fold"/>
</dbReference>
<dbReference type="InterPro" id="IPR000801">
    <property type="entry name" value="Esterase-like"/>
</dbReference>
<dbReference type="PANTHER" id="PTHR48098:SF1">
    <property type="entry name" value="DIACYLGLYCEROL ACYLTRANSFERASE_MYCOLYLTRANSFERASE AG85A"/>
    <property type="match status" value="1"/>
</dbReference>
<dbReference type="RefSeq" id="WP_031573720.1">
    <property type="nucleotide sequence ID" value="NZ_FNDZ01000001.1"/>
</dbReference>
<name>A0A1G8HB06_9CLOT</name>
<dbReference type="GO" id="GO:0016747">
    <property type="term" value="F:acyltransferase activity, transferring groups other than amino-acyl groups"/>
    <property type="evidence" value="ECO:0007669"/>
    <property type="project" value="TreeGrafter"/>
</dbReference>
<dbReference type="InterPro" id="IPR050583">
    <property type="entry name" value="Mycobacterial_A85_antigen"/>
</dbReference>
<proteinExistence type="predicted"/>
<dbReference type="Gene3D" id="3.40.50.1820">
    <property type="entry name" value="alpha/beta hydrolase"/>
    <property type="match status" value="1"/>
</dbReference>
<dbReference type="EMBL" id="FNDZ01000001">
    <property type="protein sequence ID" value="SDI03854.1"/>
    <property type="molecule type" value="Genomic_DNA"/>
</dbReference>
<evidence type="ECO:0000313" key="2">
    <source>
        <dbReference type="Proteomes" id="UP000183255"/>
    </source>
</evidence>
<gene>
    <name evidence="1" type="ORF">SAMN05421804_101528</name>
</gene>
<protein>
    <submittedName>
        <fullName evidence="1">Putative tributyrin esterase</fullName>
    </submittedName>
</protein>
<sequence length="257" mass="29678">MPKITLEFESNTLGLPQTIHVHIPKKRLTYLKESSRNEKVLFLLHGKSGSGDTFYDYTDVVELSNKSNVVLIMPSMQNSYYTNMAYGEAYFDYLTNELPKILKALISLDLSETENYVLGYSMGGYGAIKWGLTEPELFSGIASLSGSLRTLQDTQEKIMKEQRKDLLLAFGHHVLDRPEDDIYNLAEEAQRRSVALPGIYIYCGRNDGLITVNRKFHDFLSMNQIEHNYIEDEGVHDFTDWNIQIRNYIEWIIRSRK</sequence>